<dbReference type="VEuPathDB" id="ToxoDB:ETH2_1550300"/>
<dbReference type="VEuPathDB" id="ToxoDB:ETH_00032790"/>
<sequence>MWKSLFLIAISGTHYSSASAKAIADGYTQMGQPFRFNKNSVVAPAFEETSSEAWWPSKGRSPLRRSQHAYD</sequence>
<keyword evidence="4" id="KW-1185">Reference proteome</keyword>
<accession>U6KJ82</accession>
<reference evidence="3" key="1">
    <citation type="submission" date="2013-10" db="EMBL/GenBank/DDBJ databases">
        <title>Genomic analysis of the causative agents of coccidiosis in chickens.</title>
        <authorList>
            <person name="Reid A.J."/>
            <person name="Blake D."/>
            <person name="Billington K."/>
            <person name="Browne H."/>
            <person name="Dunn M."/>
            <person name="Hung S."/>
            <person name="Kawahara F."/>
            <person name="Miranda-Saavedra D."/>
            <person name="Mourier T."/>
            <person name="Nagra H."/>
            <person name="Otto T.D."/>
            <person name="Rawlings N."/>
            <person name="Sanchez A."/>
            <person name="Sanders M."/>
            <person name="Subramaniam C."/>
            <person name="Tay Y."/>
            <person name="Dear P."/>
            <person name="Doerig C."/>
            <person name="Gruber A."/>
            <person name="Parkinson J."/>
            <person name="Shirley M."/>
            <person name="Wan K.L."/>
            <person name="Berriman M."/>
            <person name="Tomley F."/>
            <person name="Pain A."/>
        </authorList>
    </citation>
    <scope>NUCLEOTIDE SEQUENCE [LARGE SCALE GENOMIC DNA]</scope>
    <source>
        <strain evidence="3">Houghton</strain>
    </source>
</reference>
<name>U6KJ82_EIMTE</name>
<feature type="compositionally biased region" description="Basic residues" evidence="1">
    <location>
        <begin position="61"/>
        <end position="71"/>
    </location>
</feature>
<dbReference type="EMBL" id="HG673801">
    <property type="protein sequence ID" value="CDJ37989.1"/>
    <property type="molecule type" value="Genomic_DNA"/>
</dbReference>
<dbReference type="Proteomes" id="UP000030747">
    <property type="component" value="Unassembled WGS sequence"/>
</dbReference>
<gene>
    <name evidence="3" type="ORF">ETH_00032790</name>
</gene>
<evidence type="ECO:0000313" key="3">
    <source>
        <dbReference type="EMBL" id="CDJ37989.1"/>
    </source>
</evidence>
<evidence type="ECO:0000256" key="1">
    <source>
        <dbReference type="SAM" id="MobiDB-lite"/>
    </source>
</evidence>
<evidence type="ECO:0008006" key="5">
    <source>
        <dbReference type="Google" id="ProtNLM"/>
    </source>
</evidence>
<dbReference type="RefSeq" id="XP_013228827.1">
    <property type="nucleotide sequence ID" value="XM_013373373.1"/>
</dbReference>
<keyword evidence="2" id="KW-0732">Signal</keyword>
<protein>
    <recommendedName>
        <fullName evidence="5">SAG family member</fullName>
    </recommendedName>
</protein>
<organism evidence="3 4">
    <name type="scientific">Eimeria tenella</name>
    <name type="common">Coccidian parasite</name>
    <dbReference type="NCBI Taxonomy" id="5802"/>
    <lineage>
        <taxon>Eukaryota</taxon>
        <taxon>Sar</taxon>
        <taxon>Alveolata</taxon>
        <taxon>Apicomplexa</taxon>
        <taxon>Conoidasida</taxon>
        <taxon>Coccidia</taxon>
        <taxon>Eucoccidiorida</taxon>
        <taxon>Eimeriorina</taxon>
        <taxon>Eimeriidae</taxon>
        <taxon>Eimeria</taxon>
    </lineage>
</organism>
<dbReference type="OrthoDB" id="345084at2759"/>
<reference evidence="3" key="2">
    <citation type="submission" date="2013-10" db="EMBL/GenBank/DDBJ databases">
        <authorList>
            <person name="Aslett M."/>
        </authorList>
    </citation>
    <scope>NUCLEOTIDE SEQUENCE [LARGE SCALE GENOMIC DNA]</scope>
    <source>
        <strain evidence="3">Houghton</strain>
    </source>
</reference>
<feature type="chain" id="PRO_5004671607" description="SAG family member" evidence="2">
    <location>
        <begin position="21"/>
        <end position="71"/>
    </location>
</feature>
<feature type="region of interest" description="Disordered" evidence="1">
    <location>
        <begin position="49"/>
        <end position="71"/>
    </location>
</feature>
<proteinExistence type="predicted"/>
<feature type="signal peptide" evidence="2">
    <location>
        <begin position="1"/>
        <end position="20"/>
    </location>
</feature>
<evidence type="ECO:0000256" key="2">
    <source>
        <dbReference type="SAM" id="SignalP"/>
    </source>
</evidence>
<dbReference type="AlphaFoldDB" id="U6KJ82"/>
<dbReference type="GeneID" id="25255624"/>
<evidence type="ECO:0000313" key="4">
    <source>
        <dbReference type="Proteomes" id="UP000030747"/>
    </source>
</evidence>